<evidence type="ECO:0000256" key="5">
    <source>
        <dbReference type="ARBA" id="ARBA00022989"/>
    </source>
</evidence>
<dbReference type="GO" id="GO:0005886">
    <property type="term" value="C:plasma membrane"/>
    <property type="evidence" value="ECO:0007669"/>
    <property type="project" value="UniProtKB-SubCell"/>
</dbReference>
<dbReference type="GO" id="GO:0022857">
    <property type="term" value="F:transmembrane transporter activity"/>
    <property type="evidence" value="ECO:0007669"/>
    <property type="project" value="InterPro"/>
</dbReference>
<dbReference type="Pfam" id="PF07690">
    <property type="entry name" value="MFS_1"/>
    <property type="match status" value="1"/>
</dbReference>
<keyword evidence="5" id="KW-1133">Transmembrane helix</keyword>
<dbReference type="CDD" id="cd06173">
    <property type="entry name" value="MFS_MefA_like"/>
    <property type="match status" value="1"/>
</dbReference>
<evidence type="ECO:0000256" key="1">
    <source>
        <dbReference type="ARBA" id="ARBA00004651"/>
    </source>
</evidence>
<dbReference type="PROSITE" id="PS50850">
    <property type="entry name" value="MFS"/>
    <property type="match status" value="2"/>
</dbReference>
<feature type="domain" description="Major facilitator superfamily (MFS) profile" evidence="7">
    <location>
        <begin position="213"/>
        <end position="411"/>
    </location>
</feature>
<proteinExistence type="predicted"/>
<protein>
    <submittedName>
        <fullName evidence="8">MFS transporter</fullName>
    </submittedName>
</protein>
<dbReference type="PANTHER" id="PTHR43266">
    <property type="entry name" value="MACROLIDE-EFFLUX PROTEIN"/>
    <property type="match status" value="1"/>
</dbReference>
<dbReference type="InterPro" id="IPR011701">
    <property type="entry name" value="MFS"/>
</dbReference>
<evidence type="ECO:0000313" key="8">
    <source>
        <dbReference type="EMBL" id="THF75212.1"/>
    </source>
</evidence>
<evidence type="ECO:0000259" key="7">
    <source>
        <dbReference type="PROSITE" id="PS50850"/>
    </source>
</evidence>
<dbReference type="OrthoDB" id="9775268at2"/>
<comment type="subcellular location">
    <subcellularLocation>
        <location evidence="1">Cell membrane</location>
        <topology evidence="1">Multi-pass membrane protein</topology>
    </subcellularLocation>
</comment>
<keyword evidence="6" id="KW-0472">Membrane</keyword>
<dbReference type="AlphaFoldDB" id="A0A4S4BKG2"/>
<accession>A0A4S4BKG2</accession>
<keyword evidence="9" id="KW-1185">Reference proteome</keyword>
<comment type="caution">
    <text evidence="8">The sequence shown here is derived from an EMBL/GenBank/DDBJ whole genome shotgun (WGS) entry which is preliminary data.</text>
</comment>
<gene>
    <name evidence="8" type="ORF">E6W99_24175</name>
</gene>
<name>A0A4S4BKG2_9BACI</name>
<keyword evidence="4" id="KW-0812">Transmembrane</keyword>
<evidence type="ECO:0000256" key="4">
    <source>
        <dbReference type="ARBA" id="ARBA00022692"/>
    </source>
</evidence>
<dbReference type="EMBL" id="SSNT01000029">
    <property type="protein sequence ID" value="THF75212.1"/>
    <property type="molecule type" value="Genomic_DNA"/>
</dbReference>
<feature type="domain" description="Major facilitator superfamily (MFS) profile" evidence="7">
    <location>
        <begin position="1"/>
        <end position="190"/>
    </location>
</feature>
<evidence type="ECO:0000313" key="9">
    <source>
        <dbReference type="Proteomes" id="UP000310334"/>
    </source>
</evidence>
<dbReference type="Gene3D" id="1.20.1250.20">
    <property type="entry name" value="MFS general substrate transporter like domains"/>
    <property type="match status" value="1"/>
</dbReference>
<evidence type="ECO:0000256" key="2">
    <source>
        <dbReference type="ARBA" id="ARBA00022448"/>
    </source>
</evidence>
<keyword evidence="2" id="KW-0813">Transport</keyword>
<sequence length="411" mass="45046">MQHWKKNIILFLGSQTISLFGSALVQYAILWYITLNTQSGMMMTISILCGFLPTFILSPIAGVWADRYNRKMLIMLADSLIAVSTLILAILFLIGYDDLWLLFVMSAVRAVGTGIQTPAVGAILPQIVPEEQLTKVNGANGSIQAMIMLIAPIISAALLTTASLETIFFIDVITAAIAVSILLFFLKIAVHEKASQEQTTSYFSDMQKGFAYVQNHVFLKKFFLFFSGFFILSAPAAFLTPLQVTRSFGDDVWRLTAIEVTFSIGMIIGGILISSWGGYKNKIHTMTLATLIFGACTFALGIIPIFWLYLIFMGIIGIAIPMFNTPSTVLLQEKVEPDYLGRVFGVLGMISTSMMPLGMLVFGPISDFVPIEWLLIGTGILMFIQGFFLLGSKVLIEAGKPNSEDDSIKGA</sequence>
<organism evidence="8 9">
    <name type="scientific">Metabacillus sediminilitoris</name>
    <dbReference type="NCBI Taxonomy" id="2567941"/>
    <lineage>
        <taxon>Bacteria</taxon>
        <taxon>Bacillati</taxon>
        <taxon>Bacillota</taxon>
        <taxon>Bacilli</taxon>
        <taxon>Bacillales</taxon>
        <taxon>Bacillaceae</taxon>
        <taxon>Metabacillus</taxon>
    </lineage>
</organism>
<keyword evidence="3" id="KW-1003">Cell membrane</keyword>
<evidence type="ECO:0000256" key="6">
    <source>
        <dbReference type="ARBA" id="ARBA00023136"/>
    </source>
</evidence>
<dbReference type="InterPro" id="IPR020846">
    <property type="entry name" value="MFS_dom"/>
</dbReference>
<dbReference type="PANTHER" id="PTHR43266:SF10">
    <property type="entry name" value="BACILYSIN EXPORTER BACE-RELATED"/>
    <property type="match status" value="1"/>
</dbReference>
<reference evidence="8 9" key="1">
    <citation type="submission" date="2019-04" db="EMBL/GenBank/DDBJ databases">
        <title>Bacillus sediminilitoris sp. nov., isolated from a tidal flat sediment on the East China Sea.</title>
        <authorList>
            <person name="Wei Y."/>
            <person name="Mao H."/>
            <person name="Fang J."/>
        </authorList>
    </citation>
    <scope>NUCLEOTIDE SEQUENCE [LARGE SCALE GENOMIC DNA]</scope>
    <source>
        <strain evidence="8 9">DSL-17</strain>
    </source>
</reference>
<dbReference type="SUPFAM" id="SSF103473">
    <property type="entry name" value="MFS general substrate transporter"/>
    <property type="match status" value="1"/>
</dbReference>
<dbReference type="InterPro" id="IPR036259">
    <property type="entry name" value="MFS_trans_sf"/>
</dbReference>
<evidence type="ECO:0000256" key="3">
    <source>
        <dbReference type="ARBA" id="ARBA00022475"/>
    </source>
</evidence>
<dbReference type="Proteomes" id="UP000310334">
    <property type="component" value="Unassembled WGS sequence"/>
</dbReference>